<accession>A0A9K3PHA6</accession>
<organism evidence="3 4">
    <name type="scientific">Nitzschia inconspicua</name>
    <dbReference type="NCBI Taxonomy" id="303405"/>
    <lineage>
        <taxon>Eukaryota</taxon>
        <taxon>Sar</taxon>
        <taxon>Stramenopiles</taxon>
        <taxon>Ochrophyta</taxon>
        <taxon>Bacillariophyta</taxon>
        <taxon>Bacillariophyceae</taxon>
        <taxon>Bacillariophycidae</taxon>
        <taxon>Bacillariales</taxon>
        <taxon>Bacillariaceae</taxon>
        <taxon>Nitzschia</taxon>
    </lineage>
</organism>
<evidence type="ECO:0000256" key="1">
    <source>
        <dbReference type="SAM" id="Phobius"/>
    </source>
</evidence>
<dbReference type="EMBL" id="JAGRRH010000021">
    <property type="protein sequence ID" value="KAG7346766.1"/>
    <property type="molecule type" value="Genomic_DNA"/>
</dbReference>
<keyword evidence="1" id="KW-0812">Transmembrane</keyword>
<feature type="chain" id="PRO_5039924056" evidence="2">
    <location>
        <begin position="26"/>
        <end position="570"/>
    </location>
</feature>
<comment type="caution">
    <text evidence="3">The sequence shown here is derived from an EMBL/GenBank/DDBJ whole genome shotgun (WGS) entry which is preliminary data.</text>
</comment>
<dbReference type="OrthoDB" id="41870at2759"/>
<reference evidence="3" key="1">
    <citation type="journal article" date="2021" name="Sci. Rep.">
        <title>Diploid genomic architecture of Nitzschia inconspicua, an elite biomass production diatom.</title>
        <authorList>
            <person name="Oliver A."/>
            <person name="Podell S."/>
            <person name="Pinowska A."/>
            <person name="Traller J.C."/>
            <person name="Smith S.R."/>
            <person name="McClure R."/>
            <person name="Beliaev A."/>
            <person name="Bohutskyi P."/>
            <person name="Hill E.A."/>
            <person name="Rabines A."/>
            <person name="Zheng H."/>
            <person name="Allen L.Z."/>
            <person name="Kuo A."/>
            <person name="Grigoriev I.V."/>
            <person name="Allen A.E."/>
            <person name="Hazlebeck D."/>
            <person name="Allen E.E."/>
        </authorList>
    </citation>
    <scope>NUCLEOTIDE SEQUENCE</scope>
    <source>
        <strain evidence="3">Hildebrandi</strain>
    </source>
</reference>
<reference evidence="3" key="2">
    <citation type="submission" date="2021-04" db="EMBL/GenBank/DDBJ databases">
        <authorList>
            <person name="Podell S."/>
        </authorList>
    </citation>
    <scope>NUCLEOTIDE SEQUENCE</scope>
    <source>
        <strain evidence="3">Hildebrandi</strain>
    </source>
</reference>
<keyword evidence="1" id="KW-0472">Membrane</keyword>
<feature type="signal peptide" evidence="2">
    <location>
        <begin position="1"/>
        <end position="25"/>
    </location>
</feature>
<dbReference type="Proteomes" id="UP000693970">
    <property type="component" value="Unassembled WGS sequence"/>
</dbReference>
<keyword evidence="4" id="KW-1185">Reference proteome</keyword>
<name>A0A9K3PHA6_9STRA</name>
<dbReference type="AlphaFoldDB" id="A0A9K3PHA6"/>
<feature type="transmembrane region" description="Helical" evidence="1">
    <location>
        <begin position="522"/>
        <end position="544"/>
    </location>
</feature>
<evidence type="ECO:0000256" key="2">
    <source>
        <dbReference type="SAM" id="SignalP"/>
    </source>
</evidence>
<evidence type="ECO:0000313" key="4">
    <source>
        <dbReference type="Proteomes" id="UP000693970"/>
    </source>
</evidence>
<evidence type="ECO:0000313" key="3">
    <source>
        <dbReference type="EMBL" id="KAG7346766.1"/>
    </source>
</evidence>
<keyword evidence="2" id="KW-0732">Signal</keyword>
<keyword evidence="1" id="KW-1133">Transmembrane helix</keyword>
<sequence length="570" mass="62932">MMLSLEWTALFVVLKLRTIMTNASSEAVENASTHRRLQRYSTIQTYQPETLVTDNAAMDLDLAAIQDQFELGTKVAMGKAEWIYREGAFSHPVARLQLDSPLPEDIPAGTRVSGLALSSSGGVIEGRTRDFSPKESTELFVEYAIYADQLNYAECLVGANPLPTMQGCFVDSGALTVPEFQLTLTYTYNPQSDNFLFRSFEGFSVFAQDFMGECEGNCPYAEFQKFYDYYGVYDYGDNLISAAFDGSSTFLGNGNMDFGLFGNVARAEYIERAIVTMNLWMWIIRQMNFAIDICEGSTSCPAEDLFCGQMPGLHAWDRAVAYYTGSLSTTENSTTAGNLLYTLANEQCTQFSTCSLSGTSTEGESLVNIEIFDNFRGAQRMIMNGDCEGVKDLKDSIVILMTIPLIQGTLRYAHLLASEDKYWKPYGAEAAAFASSVLPLVHQCDPDSATVIHDNLKVQANPKVDFYAVKRALEKNYHCLKVSCKQVGGINSPFTGGYLEGAEPCIEFFNQVTVDVNDDNKAAAVGLTAAILMLLILGIAACLIRRTAETRIQEKNEELNELKEPSSEIL</sequence>
<proteinExistence type="predicted"/>
<gene>
    <name evidence="3" type="ORF">IV203_005835</name>
</gene>
<protein>
    <submittedName>
        <fullName evidence="3">Uncharacterized protein</fullName>
    </submittedName>
</protein>